<proteinExistence type="predicted"/>
<dbReference type="Proteomes" id="UP000528555">
    <property type="component" value="Unassembled WGS sequence"/>
</dbReference>
<reference evidence="3 4" key="1">
    <citation type="journal article" date="2020" name="Cell Host Microbe">
        <title>Functional and Genomic Variation between Human-Derived Isolates of Lachnospiraceae Reveals Inter- and Intra-Species Diversity.</title>
        <authorList>
            <person name="Sorbara M.T."/>
            <person name="Littmann E.R."/>
            <person name="Fontana E."/>
            <person name="Moody T.U."/>
            <person name="Kohout C.E."/>
            <person name="Gjonbalaj M."/>
            <person name="Eaton V."/>
            <person name="Seok R."/>
            <person name="Leiner I.M."/>
            <person name="Pamer E.G."/>
        </authorList>
    </citation>
    <scope>NUCLEOTIDE SEQUENCE [LARGE SCALE GENOMIC DNA]</scope>
    <source>
        <strain evidence="2 3">MSK.17.11</strain>
        <strain evidence="1 4">MSK.17.38</strain>
    </source>
</reference>
<keyword evidence="3" id="KW-1185">Reference proteome</keyword>
<name>A0A850HID2_9FIRM</name>
<accession>A0A850HID2</accession>
<dbReference type="EMBL" id="JAAITX010000007">
    <property type="protein sequence ID" value="NVH58955.1"/>
    <property type="molecule type" value="Genomic_DNA"/>
</dbReference>
<reference evidence="2" key="2">
    <citation type="submission" date="2020-02" db="EMBL/GenBank/DDBJ databases">
        <authorList>
            <person name="Littmann E."/>
            <person name="Sorbara M."/>
        </authorList>
    </citation>
    <scope>NUCLEOTIDE SEQUENCE</scope>
    <source>
        <strain evidence="2">MSK.17.11</strain>
        <strain evidence="1">MSK.17.38</strain>
    </source>
</reference>
<evidence type="ECO:0000313" key="3">
    <source>
        <dbReference type="Proteomes" id="UP000528555"/>
    </source>
</evidence>
<evidence type="ECO:0000313" key="4">
    <source>
        <dbReference type="Proteomes" id="UP000701680"/>
    </source>
</evidence>
<organism evidence="2 3">
    <name type="scientific">Dorea phocaeensis</name>
    <dbReference type="NCBI Taxonomy" id="2040291"/>
    <lineage>
        <taxon>Bacteria</taxon>
        <taxon>Bacillati</taxon>
        <taxon>Bacillota</taxon>
        <taxon>Clostridia</taxon>
        <taxon>Lachnospirales</taxon>
        <taxon>Lachnospiraceae</taxon>
        <taxon>Dorea</taxon>
    </lineage>
</organism>
<sequence>MFDSNKTWFCKQLRTEDAKQIGEQLNIAISEAYHSEATKLFQKVKKYMKIRINENYFLPLKNIHTCLAKLDIPENTDFITMGINCILIELFYEMKNGYDEPREGGTVGNAYKEILPLLDPTISEDLAILFYKGIRCGILHQGQTKNNTALTYQLYTIIQPNGPYYLCNPQTLFEKLKNLYSLYWKDISEKNYSDELAINLIQKYNYILTHIS</sequence>
<gene>
    <name evidence="2" type="ORF">G5A66_09930</name>
    <name evidence="1" type="ORF">G5A75_09955</name>
</gene>
<evidence type="ECO:0000313" key="2">
    <source>
        <dbReference type="EMBL" id="NVH58955.1"/>
    </source>
</evidence>
<dbReference type="RefSeq" id="WP_173814961.1">
    <property type="nucleotide sequence ID" value="NZ_JAAITX010000007.1"/>
</dbReference>
<comment type="caution">
    <text evidence="2">The sequence shown here is derived from an EMBL/GenBank/DDBJ whole genome shotgun (WGS) entry which is preliminary data.</text>
</comment>
<protein>
    <submittedName>
        <fullName evidence="2">Uncharacterized protein</fullName>
    </submittedName>
</protein>
<dbReference type="Proteomes" id="UP000701680">
    <property type="component" value="Unassembled WGS sequence"/>
</dbReference>
<dbReference type="EMBL" id="JAAIUO010000007">
    <property type="protein sequence ID" value="NSK15182.1"/>
    <property type="molecule type" value="Genomic_DNA"/>
</dbReference>
<evidence type="ECO:0000313" key="1">
    <source>
        <dbReference type="EMBL" id="NSK15182.1"/>
    </source>
</evidence>
<dbReference type="AlphaFoldDB" id="A0A850HID2"/>